<sequence length="677" mass="75217">MVPSRLLFLSPILLLIIITSTTDQAAALAQPQPAADHLLSHFCSNHKGNYTTTGAYRTNLNHLLSSLPFKGSGHGFYSSSYGRNTTSGAIYAIGLCKGDIGTTRHCLHCLNTSRSALMELCANQKEAIVWYDNCMLRYSNRSLHGVMDTLPAFNLWSTQSVPSSEFDVFFRQLRWLLEALRNKAAKGGSLKFAKNNATILNYRNGLSSLTALVHCSPDLSELQCGTCLLGAFGELPKCCDGKEGGRVLRPSCNFNYQLNQVIKVNEPKGSVIPNLGRRARDGRVGILILFATVVSLVLMISIGIYAKVVKTRRQPINFLEKMDEHMAMESLLFDCGAIRVATNNFSEANKLGGDGYGTVYRGSLSNAKSIAVRRLSINYVKEYTEIMKEVLLMAKLQHPNLIELLGCASEENSERLLVYELFPNATLDRIIFDGIKRRQWDWEIRYNIIVSIARGLLHLHDSYFVHGDVNAGNVLIDSQINPKISNFGMARFFEVDQTQGNVNGIHLLNLMSNSYMAPEATVGHSSAESDVYSFGALVVEIVSGKEISSLTSEKLNENDLLSYAWKNWAKGTVRNLIDPTLWTGSGIELMERCIRIGLFCMQRTRTDRPTMSSVIQMLSYSSAIPLPYKFSHGSFGIIGTMENVEGFSDPRSRAKVRSFIAKMRCATTAIINRIRSK</sequence>
<comment type="subcellular location">
    <subcellularLocation>
        <location evidence="1">Membrane</location>
        <topology evidence="1">Single-pass membrane protein</topology>
    </subcellularLocation>
</comment>
<evidence type="ECO:0000259" key="19">
    <source>
        <dbReference type="PROSITE" id="PS51473"/>
    </source>
</evidence>
<evidence type="ECO:0000313" key="20">
    <source>
        <dbReference type="EMBL" id="PRQ59628.1"/>
    </source>
</evidence>
<dbReference type="InterPro" id="IPR002902">
    <property type="entry name" value="GNK2"/>
</dbReference>
<dbReference type="GO" id="GO:0004674">
    <property type="term" value="F:protein serine/threonine kinase activity"/>
    <property type="evidence" value="ECO:0007669"/>
    <property type="project" value="UniProtKB-KW"/>
</dbReference>
<evidence type="ECO:0000256" key="11">
    <source>
        <dbReference type="ARBA" id="ARBA00022989"/>
    </source>
</evidence>
<accession>A0A2P6SLQ6</accession>
<comment type="catalytic activity">
    <reaction evidence="14">
        <text>L-threonyl-[protein] + ATP = O-phospho-L-threonyl-[protein] + ADP + H(+)</text>
        <dbReference type="Rhea" id="RHEA:46608"/>
        <dbReference type="Rhea" id="RHEA-COMP:11060"/>
        <dbReference type="Rhea" id="RHEA-COMP:11605"/>
        <dbReference type="ChEBI" id="CHEBI:15378"/>
        <dbReference type="ChEBI" id="CHEBI:30013"/>
        <dbReference type="ChEBI" id="CHEBI:30616"/>
        <dbReference type="ChEBI" id="CHEBI:61977"/>
        <dbReference type="ChEBI" id="CHEBI:456216"/>
        <dbReference type="EC" id="2.7.11.1"/>
    </reaction>
</comment>
<feature type="chain" id="PRO_5015154643" description="non-specific serine/threonine protein kinase" evidence="17">
    <location>
        <begin position="28"/>
        <end position="677"/>
    </location>
</feature>
<dbReference type="AlphaFoldDB" id="A0A2P6SLQ6"/>
<dbReference type="FunFam" id="1.10.510.10:FF:001023">
    <property type="entry name" value="Os07g0541700 protein"/>
    <property type="match status" value="1"/>
</dbReference>
<dbReference type="SUPFAM" id="SSF56112">
    <property type="entry name" value="Protein kinase-like (PK-like)"/>
    <property type="match status" value="1"/>
</dbReference>
<keyword evidence="8" id="KW-0547">Nucleotide-binding</keyword>
<dbReference type="GO" id="GO:0005886">
    <property type="term" value="C:plasma membrane"/>
    <property type="evidence" value="ECO:0007669"/>
    <property type="project" value="TreeGrafter"/>
</dbReference>
<evidence type="ECO:0000256" key="16">
    <source>
        <dbReference type="SAM" id="Phobius"/>
    </source>
</evidence>
<feature type="transmembrane region" description="Helical" evidence="16">
    <location>
        <begin position="284"/>
        <end position="306"/>
    </location>
</feature>
<dbReference type="Gramene" id="PRQ59628">
    <property type="protein sequence ID" value="PRQ59628"/>
    <property type="gene ID" value="RchiOBHm_Chr1g0372291"/>
</dbReference>
<evidence type="ECO:0000256" key="2">
    <source>
        <dbReference type="ARBA" id="ARBA00012513"/>
    </source>
</evidence>
<comment type="caution">
    <text evidence="20">The sequence shown here is derived from an EMBL/GenBank/DDBJ whole genome shotgun (WGS) entry which is preliminary data.</text>
</comment>
<evidence type="ECO:0000256" key="14">
    <source>
        <dbReference type="ARBA" id="ARBA00047899"/>
    </source>
</evidence>
<dbReference type="Pfam" id="PF01657">
    <property type="entry name" value="Stress-antifung"/>
    <property type="match status" value="2"/>
</dbReference>
<evidence type="ECO:0000256" key="9">
    <source>
        <dbReference type="ARBA" id="ARBA00022777"/>
    </source>
</evidence>
<dbReference type="EMBL" id="PDCK01000039">
    <property type="protein sequence ID" value="PRQ59628.1"/>
    <property type="molecule type" value="Genomic_DNA"/>
</dbReference>
<proteinExistence type="predicted"/>
<dbReference type="PANTHER" id="PTHR27002">
    <property type="entry name" value="RECEPTOR-LIKE SERINE/THREONINE-PROTEIN KINASE SD1-8"/>
    <property type="match status" value="1"/>
</dbReference>
<dbReference type="PANTHER" id="PTHR27002:SF1073">
    <property type="entry name" value="CYSTEINE-RICH RECEPTOR-LIKE PROTEIN KINASE 29"/>
    <property type="match status" value="1"/>
</dbReference>
<keyword evidence="9" id="KW-0418">Kinase</keyword>
<dbReference type="EC" id="2.7.11.1" evidence="2"/>
<keyword evidence="12 16" id="KW-0472">Membrane</keyword>
<evidence type="ECO:0000256" key="4">
    <source>
        <dbReference type="ARBA" id="ARBA00022679"/>
    </source>
</evidence>
<feature type="signal peptide" evidence="17">
    <location>
        <begin position="1"/>
        <end position="27"/>
    </location>
</feature>
<keyword evidence="3" id="KW-0723">Serine/threonine-protein kinase</keyword>
<gene>
    <name evidence="20" type="ORF">RchiOBHm_Chr1g0372291</name>
</gene>
<keyword evidence="13" id="KW-0675">Receptor</keyword>
<keyword evidence="11 16" id="KW-1133">Transmembrane helix</keyword>
<evidence type="ECO:0000256" key="15">
    <source>
        <dbReference type="ARBA" id="ARBA00048679"/>
    </source>
</evidence>
<dbReference type="PROSITE" id="PS50011">
    <property type="entry name" value="PROTEIN_KINASE_DOM"/>
    <property type="match status" value="1"/>
</dbReference>
<keyword evidence="5 16" id="KW-0812">Transmembrane</keyword>
<feature type="domain" description="Gnk2-homologous" evidence="19">
    <location>
        <begin position="149"/>
        <end position="261"/>
    </location>
</feature>
<reference evidence="20 21" key="1">
    <citation type="journal article" date="2018" name="Nat. Genet.">
        <title>The Rosa genome provides new insights in the design of modern roses.</title>
        <authorList>
            <person name="Bendahmane M."/>
        </authorList>
    </citation>
    <scope>NUCLEOTIDE SEQUENCE [LARGE SCALE GENOMIC DNA]</scope>
    <source>
        <strain evidence="21">cv. Old Blush</strain>
    </source>
</reference>
<dbReference type="InterPro" id="IPR038408">
    <property type="entry name" value="GNK2_sf"/>
</dbReference>
<evidence type="ECO:0000256" key="5">
    <source>
        <dbReference type="ARBA" id="ARBA00022692"/>
    </source>
</evidence>
<keyword evidence="21" id="KW-1185">Reference proteome</keyword>
<evidence type="ECO:0000256" key="7">
    <source>
        <dbReference type="ARBA" id="ARBA00022737"/>
    </source>
</evidence>
<protein>
    <recommendedName>
        <fullName evidence="2">non-specific serine/threonine protein kinase</fullName>
        <ecNumber evidence="2">2.7.11.1</ecNumber>
    </recommendedName>
</protein>
<keyword evidence="6 17" id="KW-0732">Signal</keyword>
<feature type="domain" description="Protein kinase" evidence="18">
    <location>
        <begin position="345"/>
        <end position="635"/>
    </location>
</feature>
<evidence type="ECO:0000256" key="1">
    <source>
        <dbReference type="ARBA" id="ARBA00004167"/>
    </source>
</evidence>
<dbReference type="Pfam" id="PF07714">
    <property type="entry name" value="PK_Tyr_Ser-Thr"/>
    <property type="match status" value="1"/>
</dbReference>
<name>A0A2P6SLQ6_ROSCH</name>
<evidence type="ECO:0000256" key="6">
    <source>
        <dbReference type="ARBA" id="ARBA00022729"/>
    </source>
</evidence>
<comment type="catalytic activity">
    <reaction evidence="15">
        <text>L-seryl-[protein] + ATP = O-phospho-L-seryl-[protein] + ADP + H(+)</text>
        <dbReference type="Rhea" id="RHEA:17989"/>
        <dbReference type="Rhea" id="RHEA-COMP:9863"/>
        <dbReference type="Rhea" id="RHEA-COMP:11604"/>
        <dbReference type="ChEBI" id="CHEBI:15378"/>
        <dbReference type="ChEBI" id="CHEBI:29999"/>
        <dbReference type="ChEBI" id="CHEBI:30616"/>
        <dbReference type="ChEBI" id="CHEBI:83421"/>
        <dbReference type="ChEBI" id="CHEBI:456216"/>
        <dbReference type="EC" id="2.7.11.1"/>
    </reaction>
</comment>
<dbReference type="Gene3D" id="3.30.200.20">
    <property type="entry name" value="Phosphorylase Kinase, domain 1"/>
    <property type="match status" value="1"/>
</dbReference>
<dbReference type="Proteomes" id="UP000238479">
    <property type="component" value="Chromosome 1"/>
</dbReference>
<evidence type="ECO:0000256" key="13">
    <source>
        <dbReference type="ARBA" id="ARBA00023170"/>
    </source>
</evidence>
<dbReference type="InterPro" id="IPR001245">
    <property type="entry name" value="Ser-Thr/Tyr_kinase_cat_dom"/>
</dbReference>
<organism evidence="20 21">
    <name type="scientific">Rosa chinensis</name>
    <name type="common">China rose</name>
    <dbReference type="NCBI Taxonomy" id="74649"/>
    <lineage>
        <taxon>Eukaryota</taxon>
        <taxon>Viridiplantae</taxon>
        <taxon>Streptophyta</taxon>
        <taxon>Embryophyta</taxon>
        <taxon>Tracheophyta</taxon>
        <taxon>Spermatophyta</taxon>
        <taxon>Magnoliopsida</taxon>
        <taxon>eudicotyledons</taxon>
        <taxon>Gunneridae</taxon>
        <taxon>Pentapetalae</taxon>
        <taxon>rosids</taxon>
        <taxon>fabids</taxon>
        <taxon>Rosales</taxon>
        <taxon>Rosaceae</taxon>
        <taxon>Rosoideae</taxon>
        <taxon>Rosoideae incertae sedis</taxon>
        <taxon>Rosa</taxon>
    </lineage>
</organism>
<dbReference type="PROSITE" id="PS51473">
    <property type="entry name" value="GNK2"/>
    <property type="match status" value="2"/>
</dbReference>
<evidence type="ECO:0000256" key="12">
    <source>
        <dbReference type="ARBA" id="ARBA00023136"/>
    </source>
</evidence>
<evidence type="ECO:0000256" key="8">
    <source>
        <dbReference type="ARBA" id="ARBA00022741"/>
    </source>
</evidence>
<keyword evidence="7" id="KW-0677">Repeat</keyword>
<dbReference type="Gene3D" id="1.10.510.10">
    <property type="entry name" value="Transferase(Phosphotransferase) domain 1"/>
    <property type="match status" value="1"/>
</dbReference>
<dbReference type="Gene3D" id="3.30.430.20">
    <property type="entry name" value="Gnk2 domain, C-X8-C-X2-C motif"/>
    <property type="match status" value="2"/>
</dbReference>
<dbReference type="GO" id="GO:0005524">
    <property type="term" value="F:ATP binding"/>
    <property type="evidence" value="ECO:0007669"/>
    <property type="project" value="UniProtKB-KW"/>
</dbReference>
<evidence type="ECO:0000256" key="3">
    <source>
        <dbReference type="ARBA" id="ARBA00022527"/>
    </source>
</evidence>
<dbReference type="CDD" id="cd23509">
    <property type="entry name" value="Gnk2-like"/>
    <property type="match status" value="2"/>
</dbReference>
<evidence type="ECO:0000313" key="21">
    <source>
        <dbReference type="Proteomes" id="UP000238479"/>
    </source>
</evidence>
<feature type="domain" description="Gnk2-homologous" evidence="19">
    <location>
        <begin position="38"/>
        <end position="143"/>
    </location>
</feature>
<evidence type="ECO:0000259" key="18">
    <source>
        <dbReference type="PROSITE" id="PS50011"/>
    </source>
</evidence>
<evidence type="ECO:0000256" key="17">
    <source>
        <dbReference type="SAM" id="SignalP"/>
    </source>
</evidence>
<evidence type="ECO:0000256" key="10">
    <source>
        <dbReference type="ARBA" id="ARBA00022840"/>
    </source>
</evidence>
<keyword evidence="10" id="KW-0067">ATP-binding</keyword>
<keyword evidence="4 20" id="KW-0808">Transferase</keyword>
<dbReference type="InterPro" id="IPR011009">
    <property type="entry name" value="Kinase-like_dom_sf"/>
</dbReference>
<dbReference type="InterPro" id="IPR000719">
    <property type="entry name" value="Prot_kinase_dom"/>
</dbReference>